<reference evidence="2 3" key="1">
    <citation type="journal article" date="2011" name="J. Bacteriol.">
        <title>Complete genome sequence of Mycoplasma haemofelis, a hemotropic mycoplasma.</title>
        <authorList>
            <person name="Barker E.N."/>
            <person name="Helps C.R."/>
            <person name="Peters I.R."/>
            <person name="Darby A.C."/>
            <person name="Radford A.D."/>
            <person name="Tasker S."/>
        </authorList>
    </citation>
    <scope>NUCLEOTIDE SEQUENCE [LARGE SCALE GENOMIC DNA]</scope>
    <source>
        <strain evidence="2 3">Langford 1</strain>
    </source>
</reference>
<dbReference type="Proteomes" id="UP000008637">
    <property type="component" value="Chromosome"/>
</dbReference>
<gene>
    <name evidence="2" type="ORF">HF1_11600</name>
</gene>
<feature type="region of interest" description="Disordered" evidence="1">
    <location>
        <begin position="132"/>
        <end position="160"/>
    </location>
</feature>
<dbReference type="AlphaFoldDB" id="E8ZJ47"/>
<name>E8ZJ47_MYCHL</name>
<dbReference type="HOGENOM" id="CLU_098620_3_0_14"/>
<accession>E8ZJ47</accession>
<dbReference type="OrthoDB" id="9826777at2"/>
<dbReference type="KEGG" id="mha:HF1_11600"/>
<dbReference type="EMBL" id="FR773153">
    <property type="protein sequence ID" value="CBY93168.1"/>
    <property type="molecule type" value="Genomic_DNA"/>
</dbReference>
<protein>
    <submittedName>
        <fullName evidence="2">Uncharacterized protein</fullName>
    </submittedName>
</protein>
<sequence length="200" mass="22675">MNLINLLLTVGSIGVVSTGAYLTSDYWMPSKEKEKPSKKSISQTLVDNKYIPLDTSKSEKWGEVLKEYKKAHSQDQKTEEQLRDDCKSLLAKEDFEVDDYKKARRWCVESQSVSKRLELFGKKALSTLEGESKDDNEWKTKISSHNQASRDKLGDNFGNDETQNLKDIKGKCKDLNAKTNTDEGFEDDFSKSVAWCAVAS</sequence>
<organism evidence="2 3">
    <name type="scientific">Mycoplasma haemofelis (strain Langford 1)</name>
    <name type="common">Haemobartonella felis</name>
    <dbReference type="NCBI Taxonomy" id="941640"/>
    <lineage>
        <taxon>Bacteria</taxon>
        <taxon>Bacillati</taxon>
        <taxon>Mycoplasmatota</taxon>
        <taxon>Mollicutes</taxon>
        <taxon>Mycoplasmataceae</taxon>
        <taxon>Mycoplasma</taxon>
    </lineage>
</organism>
<evidence type="ECO:0000256" key="1">
    <source>
        <dbReference type="SAM" id="MobiDB-lite"/>
    </source>
</evidence>
<keyword evidence="3" id="KW-1185">Reference proteome</keyword>
<evidence type="ECO:0000313" key="3">
    <source>
        <dbReference type="Proteomes" id="UP000008637"/>
    </source>
</evidence>
<evidence type="ECO:0000313" key="2">
    <source>
        <dbReference type="EMBL" id="CBY93168.1"/>
    </source>
</evidence>
<proteinExistence type="predicted"/>